<keyword evidence="1" id="KW-1133">Transmembrane helix</keyword>
<keyword evidence="1" id="KW-0472">Membrane</keyword>
<keyword evidence="3" id="KW-1185">Reference proteome</keyword>
<gene>
    <name evidence="2" type="ORF">HNP76_000771</name>
</gene>
<comment type="caution">
    <text evidence="2">The sequence shown here is derived from an EMBL/GenBank/DDBJ whole genome shotgun (WGS) entry which is preliminary data.</text>
</comment>
<dbReference type="AlphaFoldDB" id="A0A7W8G7S3"/>
<evidence type="ECO:0000256" key="1">
    <source>
        <dbReference type="SAM" id="Phobius"/>
    </source>
</evidence>
<keyword evidence="1" id="KW-0812">Transmembrane</keyword>
<dbReference type="RefSeq" id="WP_184657695.1">
    <property type="nucleotide sequence ID" value="NZ_CP031518.1"/>
</dbReference>
<reference evidence="2 3" key="1">
    <citation type="submission" date="2020-08" db="EMBL/GenBank/DDBJ databases">
        <title>Genomic Encyclopedia of Type Strains, Phase IV (KMG-IV): sequencing the most valuable type-strain genomes for metagenomic binning, comparative biology and taxonomic classification.</title>
        <authorList>
            <person name="Goeker M."/>
        </authorList>
    </citation>
    <scope>NUCLEOTIDE SEQUENCE [LARGE SCALE GENOMIC DNA]</scope>
    <source>
        <strain evidence="2 3">DSM 103462</strain>
    </source>
</reference>
<evidence type="ECO:0000313" key="2">
    <source>
        <dbReference type="EMBL" id="MBB5225427.1"/>
    </source>
</evidence>
<proteinExistence type="predicted"/>
<evidence type="ECO:0000313" key="3">
    <source>
        <dbReference type="Proteomes" id="UP000518887"/>
    </source>
</evidence>
<dbReference type="Proteomes" id="UP000518887">
    <property type="component" value="Unassembled WGS sequence"/>
</dbReference>
<organism evidence="2 3">
    <name type="scientific">Treponema ruminis</name>
    <dbReference type="NCBI Taxonomy" id="744515"/>
    <lineage>
        <taxon>Bacteria</taxon>
        <taxon>Pseudomonadati</taxon>
        <taxon>Spirochaetota</taxon>
        <taxon>Spirochaetia</taxon>
        <taxon>Spirochaetales</taxon>
        <taxon>Treponemataceae</taxon>
        <taxon>Treponema</taxon>
    </lineage>
</organism>
<feature type="transmembrane region" description="Helical" evidence="1">
    <location>
        <begin position="97"/>
        <end position="119"/>
    </location>
</feature>
<sequence length="125" mass="14653">MKEDDEIRLVTREETFNDLAVRELAKGQAACMCRLQFKRCSKSECNSCPANKKYQNCIAQMSEYDQLRLDSYIATYYAKYSANPDQWMSHKRFVISYIRLFFLMVASMLIVGLFFGFMADLYINS</sequence>
<name>A0A7W8G7S3_9SPIR</name>
<dbReference type="EMBL" id="JACHFQ010000002">
    <property type="protein sequence ID" value="MBB5225427.1"/>
    <property type="molecule type" value="Genomic_DNA"/>
</dbReference>
<protein>
    <submittedName>
        <fullName evidence="2">Uncharacterized protein</fullName>
    </submittedName>
</protein>
<accession>A0A7W8G7S3</accession>